<organism evidence="2 3">
    <name type="scientific">Dongia soli</name>
    <dbReference type="NCBI Taxonomy" id="600628"/>
    <lineage>
        <taxon>Bacteria</taxon>
        <taxon>Pseudomonadati</taxon>
        <taxon>Pseudomonadota</taxon>
        <taxon>Alphaproteobacteria</taxon>
        <taxon>Rhodospirillales</taxon>
        <taxon>Dongiaceae</taxon>
        <taxon>Dongia</taxon>
    </lineage>
</organism>
<name>A0ABU5E7H4_9PROT</name>
<proteinExistence type="predicted"/>
<protein>
    <submittedName>
        <fullName evidence="2">KTSC domain-containing protein</fullName>
    </submittedName>
</protein>
<dbReference type="Pfam" id="PF13619">
    <property type="entry name" value="KTSC"/>
    <property type="match status" value="1"/>
</dbReference>
<keyword evidence="3" id="KW-1185">Reference proteome</keyword>
<evidence type="ECO:0000313" key="3">
    <source>
        <dbReference type="Proteomes" id="UP001279642"/>
    </source>
</evidence>
<evidence type="ECO:0000259" key="1">
    <source>
        <dbReference type="Pfam" id="PF13619"/>
    </source>
</evidence>
<dbReference type="InterPro" id="IPR025309">
    <property type="entry name" value="KTSC_dom"/>
</dbReference>
<sequence length="68" mass="8064">MQSFDSESIEAGGYEARTRTLRLRFAGGHTYDYRNVPITVYNDLLSAPSKGRFVNWHVKPHYRYRRVR</sequence>
<reference evidence="2 3" key="1">
    <citation type="journal article" date="2016" name="Antonie Van Leeuwenhoek">
        <title>Dongia soli sp. nov., isolated from soil from Dokdo, Korea.</title>
        <authorList>
            <person name="Kim D.U."/>
            <person name="Lee H."/>
            <person name="Kim H."/>
            <person name="Kim S.G."/>
            <person name="Ka J.O."/>
        </authorList>
    </citation>
    <scope>NUCLEOTIDE SEQUENCE [LARGE SCALE GENOMIC DNA]</scope>
    <source>
        <strain evidence="2 3">D78</strain>
    </source>
</reference>
<dbReference type="EMBL" id="JAXCLW010000001">
    <property type="protein sequence ID" value="MDY0881974.1"/>
    <property type="molecule type" value="Genomic_DNA"/>
</dbReference>
<feature type="domain" description="KTSC" evidence="1">
    <location>
        <begin position="6"/>
        <end position="62"/>
    </location>
</feature>
<evidence type="ECO:0000313" key="2">
    <source>
        <dbReference type="EMBL" id="MDY0881974.1"/>
    </source>
</evidence>
<accession>A0ABU5E7H4</accession>
<comment type="caution">
    <text evidence="2">The sequence shown here is derived from an EMBL/GenBank/DDBJ whole genome shotgun (WGS) entry which is preliminary data.</text>
</comment>
<gene>
    <name evidence="2" type="ORF">SMD27_03900</name>
</gene>
<dbReference type="RefSeq" id="WP_320507013.1">
    <property type="nucleotide sequence ID" value="NZ_JAXCLW010000001.1"/>
</dbReference>
<dbReference type="Proteomes" id="UP001279642">
    <property type="component" value="Unassembled WGS sequence"/>
</dbReference>